<comment type="caution">
    <text evidence="1">The sequence shown here is derived from an EMBL/GenBank/DDBJ whole genome shotgun (WGS) entry which is preliminary data.</text>
</comment>
<dbReference type="Proteomes" id="UP001152795">
    <property type="component" value="Unassembled WGS sequence"/>
</dbReference>
<evidence type="ECO:0000313" key="1">
    <source>
        <dbReference type="EMBL" id="CAB3982141.1"/>
    </source>
</evidence>
<proteinExistence type="predicted"/>
<reference evidence="1" key="1">
    <citation type="submission" date="2020-04" db="EMBL/GenBank/DDBJ databases">
        <authorList>
            <person name="Alioto T."/>
            <person name="Alioto T."/>
            <person name="Gomez Garrido J."/>
        </authorList>
    </citation>
    <scope>NUCLEOTIDE SEQUENCE</scope>
    <source>
        <strain evidence="1">A484AB</strain>
    </source>
</reference>
<organism evidence="1 2">
    <name type="scientific">Paramuricea clavata</name>
    <name type="common">Red gorgonian</name>
    <name type="synonym">Violescent sea-whip</name>
    <dbReference type="NCBI Taxonomy" id="317549"/>
    <lineage>
        <taxon>Eukaryota</taxon>
        <taxon>Metazoa</taxon>
        <taxon>Cnidaria</taxon>
        <taxon>Anthozoa</taxon>
        <taxon>Octocorallia</taxon>
        <taxon>Malacalcyonacea</taxon>
        <taxon>Plexauridae</taxon>
        <taxon>Paramuricea</taxon>
    </lineage>
</organism>
<name>A0A7D9HDV2_PARCT</name>
<protein>
    <submittedName>
        <fullName evidence="1">Uncharacterized protein</fullName>
    </submittedName>
</protein>
<accession>A0A7D9HDV2</accession>
<dbReference type="EMBL" id="CACRXK020000471">
    <property type="protein sequence ID" value="CAB3982141.1"/>
    <property type="molecule type" value="Genomic_DNA"/>
</dbReference>
<sequence length="140" mass="15714">MDPTQQDRGRGETSRMSSGVRESWILVNEALELSHAMGELKIYSDKEFESAKERFKDVCKRATNAFCNAALNINDKIFAANLRVVSEILECLDSLQTAITGCLSFLQDLHIAYQLSVGCSPFISMAVSSRCWVKQNEQRT</sequence>
<evidence type="ECO:0000313" key="2">
    <source>
        <dbReference type="Proteomes" id="UP001152795"/>
    </source>
</evidence>
<dbReference type="AlphaFoldDB" id="A0A7D9HDV2"/>
<gene>
    <name evidence="1" type="ORF">PACLA_8A038163</name>
</gene>
<keyword evidence="2" id="KW-1185">Reference proteome</keyword>